<dbReference type="OrthoDB" id="9765647at2"/>
<dbReference type="InterPro" id="IPR050261">
    <property type="entry name" value="FrsA_esterase"/>
</dbReference>
<dbReference type="EMBL" id="SDWW01000019">
    <property type="protein sequence ID" value="RYV51234.1"/>
    <property type="molecule type" value="Genomic_DNA"/>
</dbReference>
<evidence type="ECO:0000256" key="1">
    <source>
        <dbReference type="ARBA" id="ARBA00008645"/>
    </source>
</evidence>
<keyword evidence="2" id="KW-0645">Protease</keyword>
<gene>
    <name evidence="2" type="ORF">EUA98_09450</name>
</gene>
<evidence type="ECO:0000313" key="3">
    <source>
        <dbReference type="Proteomes" id="UP000293764"/>
    </source>
</evidence>
<dbReference type="SUPFAM" id="SSF53474">
    <property type="entry name" value="alpha/beta-Hydrolases"/>
    <property type="match status" value="1"/>
</dbReference>
<keyword evidence="2" id="KW-0031">Aminopeptidase</keyword>
<dbReference type="GO" id="GO:0004177">
    <property type="term" value="F:aminopeptidase activity"/>
    <property type="evidence" value="ECO:0007669"/>
    <property type="project" value="UniProtKB-KW"/>
</dbReference>
<dbReference type="AlphaFoldDB" id="A0A4V1ZH92"/>
<accession>A0A4V1ZH92</accession>
<dbReference type="Proteomes" id="UP000293764">
    <property type="component" value="Unassembled WGS sequence"/>
</dbReference>
<name>A0A4V1ZH92_9MICO</name>
<reference evidence="2 3" key="1">
    <citation type="submission" date="2019-01" db="EMBL/GenBank/DDBJ databases">
        <title>Novel species of Cellulomonas.</title>
        <authorList>
            <person name="Liu Q."/>
            <person name="Xin Y.-H."/>
        </authorList>
    </citation>
    <scope>NUCLEOTIDE SEQUENCE [LARGE SCALE GENOMIC DNA]</scope>
    <source>
        <strain evidence="2 3">HLT2-17</strain>
    </source>
</reference>
<keyword evidence="3" id="KW-1185">Reference proteome</keyword>
<proteinExistence type="inferred from homology"/>
<dbReference type="Gene3D" id="1.20.1440.110">
    <property type="entry name" value="acylaminoacyl peptidase"/>
    <property type="match status" value="1"/>
</dbReference>
<organism evidence="2 3">
    <name type="scientific">Pengzhenrongella frigida</name>
    <dbReference type="NCBI Taxonomy" id="1259133"/>
    <lineage>
        <taxon>Bacteria</taxon>
        <taxon>Bacillati</taxon>
        <taxon>Actinomycetota</taxon>
        <taxon>Actinomycetes</taxon>
        <taxon>Micrococcales</taxon>
        <taxon>Pengzhenrongella</taxon>
    </lineage>
</organism>
<protein>
    <submittedName>
        <fullName evidence="2">Dipeptidyl aminopeptidase</fullName>
    </submittedName>
</protein>
<comment type="similarity">
    <text evidence="1">Belongs to the AB hydrolase superfamily.</text>
</comment>
<comment type="caution">
    <text evidence="2">The sequence shown here is derived from an EMBL/GenBank/DDBJ whole genome shotgun (WGS) entry which is preliminary data.</text>
</comment>
<dbReference type="RefSeq" id="WP_130102432.1">
    <property type="nucleotide sequence ID" value="NZ_SDWW01000019.1"/>
</dbReference>
<dbReference type="PANTHER" id="PTHR22946:SF12">
    <property type="entry name" value="CONIDIAL PIGMENT BIOSYNTHESIS PROTEIN AYG1 (AFU_ORTHOLOGUE AFUA_2G17550)"/>
    <property type="match status" value="1"/>
</dbReference>
<dbReference type="InterPro" id="IPR029058">
    <property type="entry name" value="AB_hydrolase_fold"/>
</dbReference>
<dbReference type="PANTHER" id="PTHR22946">
    <property type="entry name" value="DIENELACTONE HYDROLASE DOMAIN-CONTAINING PROTEIN-RELATED"/>
    <property type="match status" value="1"/>
</dbReference>
<dbReference type="Gene3D" id="3.40.50.1820">
    <property type="entry name" value="alpha/beta hydrolase"/>
    <property type="match status" value="1"/>
</dbReference>
<evidence type="ECO:0000313" key="2">
    <source>
        <dbReference type="EMBL" id="RYV51234.1"/>
    </source>
</evidence>
<sequence>MNSTSPTNPATRASVPTLFADPDFQVAGRSALGKSAQGAIDLGLTFLTLSRITDGDPSSWYQEWRDLADNQRSRAEQAHDDGHFQTAGAHFLAASDAYSRALAFVDGMPDDGVLGPTFRAGRDSWDAFIASTRGRHVAVAVPYEGGTLPGYLLRPDATGAPRPTMVVANGSDGSLPGLWAEGIRSGLERGWNVFVFDGPGQQSMLFERGVPFRPDWEKVLTPVVDSLVARDDVDGESLLAYAISQGGYWLGRALAFEHRFVAAALDGGVVDVSRTWNANLPPEMLALLHGGQKETFDQYMGQGPSDPALERQFAFRARPYGAFDSAFDLFTAVGTYTLGADLVAQITTPTLVTDPDDEDFFPGQSREMYDLLRAPKQLARFTREDGAEHHCQPLGRTLTGLTVNDFFADHLATSPHVV</sequence>
<keyword evidence="2" id="KW-0378">Hydrolase</keyword>